<dbReference type="InterPro" id="IPR038765">
    <property type="entry name" value="Papain-like_cys_pep_sf"/>
</dbReference>
<comment type="similarity">
    <text evidence="1">Belongs to the peptidase C1 family.</text>
</comment>
<evidence type="ECO:0000256" key="1">
    <source>
        <dbReference type="ARBA" id="ARBA00008455"/>
    </source>
</evidence>
<dbReference type="EMBL" id="AF125905">
    <property type="protein sequence ID" value="AAK01059.1"/>
    <property type="molecule type" value="mRNA"/>
</dbReference>
<dbReference type="Pfam" id="PF00112">
    <property type="entry name" value="Peptidase_C1"/>
    <property type="match status" value="1"/>
</dbReference>
<dbReference type="SUPFAM" id="SSF54001">
    <property type="entry name" value="Cysteine proteinases"/>
    <property type="match status" value="1"/>
</dbReference>
<dbReference type="CDD" id="cd02248">
    <property type="entry name" value="Peptidase_C1A"/>
    <property type="match status" value="1"/>
</dbReference>
<protein>
    <submittedName>
        <fullName evidence="3">Cysteine proteinase</fullName>
    </submittedName>
</protein>
<dbReference type="SMART" id="SM00645">
    <property type="entry name" value="Pept_C1"/>
    <property type="match status" value="1"/>
</dbReference>
<dbReference type="PANTHER" id="PTHR12411">
    <property type="entry name" value="CYSTEINE PROTEASE FAMILY C1-RELATED"/>
    <property type="match status" value="1"/>
</dbReference>
<dbReference type="InterPro" id="IPR039417">
    <property type="entry name" value="Peptidase_C1A_papain-like"/>
</dbReference>
<dbReference type="InterPro" id="IPR025660">
    <property type="entry name" value="Pept_his_AS"/>
</dbReference>
<dbReference type="GO" id="GO:0006508">
    <property type="term" value="P:proteolysis"/>
    <property type="evidence" value="ECO:0007669"/>
    <property type="project" value="InterPro"/>
</dbReference>
<reference evidence="3" key="1">
    <citation type="submission" date="1999-02" db="EMBL/GenBank/DDBJ databases">
        <title>Metagonimus yokogawai cysteine proteinase(MYCP4) mRNA.</title>
        <authorList>
            <person name="Park H."/>
            <person name="Yun H.C."/>
            <person name="Kim K.Y."/>
            <person name="Park S.Y."/>
            <person name="Park S.K."/>
        </authorList>
    </citation>
    <scope>NUCLEOTIDE SEQUENCE</scope>
</reference>
<dbReference type="Gene3D" id="3.90.70.10">
    <property type="entry name" value="Cysteine proteinases"/>
    <property type="match status" value="1"/>
</dbReference>
<gene>
    <name evidence="3" type="primary">CP4</name>
</gene>
<organism evidence="3">
    <name type="scientific">Metagonimus yokogawai</name>
    <dbReference type="NCBI Taxonomy" id="84529"/>
    <lineage>
        <taxon>Eukaryota</taxon>
        <taxon>Metazoa</taxon>
        <taxon>Spiralia</taxon>
        <taxon>Lophotrochozoa</taxon>
        <taxon>Platyhelminthes</taxon>
        <taxon>Trematoda</taxon>
        <taxon>Digenea</taxon>
        <taxon>Opisthorchiida</taxon>
        <taxon>Opisthorchiata</taxon>
        <taxon>Heterophyidae</taxon>
        <taxon>Metagonimus</taxon>
    </lineage>
</organism>
<dbReference type="InterPro" id="IPR000668">
    <property type="entry name" value="Peptidase_C1A_C"/>
</dbReference>
<sequence>SVVGNIEGQWFRKTGKLLQLSEQQLVDCDSMDHGCHGGNPIRAYTAVKMMGGLELSSDYPYEATQKKCRMISSKFKAYVNASVYLSQSEAYQAQYLMQHGPLSSALNAAGLQHYKGGIIHQPRERCNPMGINHGVLTVGYGTENGI</sequence>
<feature type="non-terminal residue" evidence="3">
    <location>
        <position position="146"/>
    </location>
</feature>
<dbReference type="PROSITE" id="PS00639">
    <property type="entry name" value="THIOL_PROTEASE_HIS"/>
    <property type="match status" value="1"/>
</dbReference>
<feature type="non-terminal residue" evidence="3">
    <location>
        <position position="1"/>
    </location>
</feature>
<name>Q9BPL6_9TREM</name>
<evidence type="ECO:0000313" key="3">
    <source>
        <dbReference type="EMBL" id="AAK01059.1"/>
    </source>
</evidence>
<dbReference type="InterPro" id="IPR013128">
    <property type="entry name" value="Peptidase_C1A"/>
</dbReference>
<feature type="domain" description="Peptidase C1A papain C-terminal" evidence="2">
    <location>
        <begin position="1"/>
        <end position="146"/>
    </location>
</feature>
<dbReference type="AlphaFoldDB" id="Q9BPL6"/>
<proteinExistence type="evidence at transcript level"/>
<evidence type="ECO:0000259" key="2">
    <source>
        <dbReference type="SMART" id="SM00645"/>
    </source>
</evidence>
<dbReference type="GO" id="GO:0008234">
    <property type="term" value="F:cysteine-type peptidase activity"/>
    <property type="evidence" value="ECO:0007669"/>
    <property type="project" value="InterPro"/>
</dbReference>
<dbReference type="MEROPS" id="C01.130"/>
<accession>Q9BPL6</accession>